<dbReference type="Proteomes" id="UP001396334">
    <property type="component" value="Unassembled WGS sequence"/>
</dbReference>
<keyword evidence="2" id="KW-1185">Reference proteome</keyword>
<accession>A0ABR1ZKL5</accession>
<gene>
    <name evidence="1" type="ORF">V6N11_009843</name>
</gene>
<sequence>MSKAGDIGHALKLFDQIPEPKSVFLWNTMIKDAGIEYTTGRIHDGEYSPGLCSSGGITDWEWIKTYIDRNKVKNYVFLGNALIDMCSEYGSVAKARRVFSDTSLTINGHGEEALGYSPDTSEVFLDIGVDDKREHAGARSWHWLSGSIEK</sequence>
<reference evidence="1 2" key="1">
    <citation type="journal article" date="2024" name="G3 (Bethesda)">
        <title>Genome assembly of Hibiscus sabdariffa L. provides insights into metabolisms of medicinal natural products.</title>
        <authorList>
            <person name="Kim T."/>
        </authorList>
    </citation>
    <scope>NUCLEOTIDE SEQUENCE [LARGE SCALE GENOMIC DNA]</scope>
    <source>
        <strain evidence="1">TK-2024</strain>
        <tissue evidence="1">Old leaves</tissue>
    </source>
</reference>
<dbReference type="InterPro" id="IPR011990">
    <property type="entry name" value="TPR-like_helical_dom_sf"/>
</dbReference>
<organism evidence="1 2">
    <name type="scientific">Hibiscus sabdariffa</name>
    <name type="common">roselle</name>
    <dbReference type="NCBI Taxonomy" id="183260"/>
    <lineage>
        <taxon>Eukaryota</taxon>
        <taxon>Viridiplantae</taxon>
        <taxon>Streptophyta</taxon>
        <taxon>Embryophyta</taxon>
        <taxon>Tracheophyta</taxon>
        <taxon>Spermatophyta</taxon>
        <taxon>Magnoliopsida</taxon>
        <taxon>eudicotyledons</taxon>
        <taxon>Gunneridae</taxon>
        <taxon>Pentapetalae</taxon>
        <taxon>rosids</taxon>
        <taxon>malvids</taxon>
        <taxon>Malvales</taxon>
        <taxon>Malvaceae</taxon>
        <taxon>Malvoideae</taxon>
        <taxon>Hibiscus</taxon>
    </lineage>
</organism>
<dbReference type="InterPro" id="IPR046960">
    <property type="entry name" value="PPR_At4g14850-like_plant"/>
</dbReference>
<evidence type="ECO:0000313" key="2">
    <source>
        <dbReference type="Proteomes" id="UP001396334"/>
    </source>
</evidence>
<name>A0ABR1ZKL5_9ROSI</name>
<proteinExistence type="predicted"/>
<protein>
    <submittedName>
        <fullName evidence="1">Uncharacterized protein</fullName>
    </submittedName>
</protein>
<dbReference type="PANTHER" id="PTHR47926:SF537">
    <property type="entry name" value="PENTACOTRIPEPTIDE-REPEAT REGION OF PRORP DOMAIN-CONTAINING PROTEIN"/>
    <property type="match status" value="1"/>
</dbReference>
<dbReference type="PANTHER" id="PTHR47926">
    <property type="entry name" value="PENTATRICOPEPTIDE REPEAT-CONTAINING PROTEIN"/>
    <property type="match status" value="1"/>
</dbReference>
<dbReference type="EMBL" id="JBBPBN010000948">
    <property type="protein sequence ID" value="KAK8481113.1"/>
    <property type="molecule type" value="Genomic_DNA"/>
</dbReference>
<evidence type="ECO:0000313" key="1">
    <source>
        <dbReference type="EMBL" id="KAK8481113.1"/>
    </source>
</evidence>
<dbReference type="Gene3D" id="1.25.40.10">
    <property type="entry name" value="Tetratricopeptide repeat domain"/>
    <property type="match status" value="1"/>
</dbReference>
<comment type="caution">
    <text evidence="1">The sequence shown here is derived from an EMBL/GenBank/DDBJ whole genome shotgun (WGS) entry which is preliminary data.</text>
</comment>